<dbReference type="PANTHER" id="PTHR43540:SF1">
    <property type="entry name" value="ISOCHORISMATASE HYDROLASE"/>
    <property type="match status" value="1"/>
</dbReference>
<dbReference type="Gene3D" id="3.40.50.850">
    <property type="entry name" value="Isochorismatase-like"/>
    <property type="match status" value="1"/>
</dbReference>
<protein>
    <recommendedName>
        <fullName evidence="2">Isochorismatase-like domain-containing protein</fullName>
    </recommendedName>
</protein>
<gene>
    <name evidence="3" type="ORF">BBD32_12470</name>
</gene>
<dbReference type="GO" id="GO:0016787">
    <property type="term" value="F:hydrolase activity"/>
    <property type="evidence" value="ECO:0007669"/>
    <property type="project" value="UniProtKB-KW"/>
</dbReference>
<name>A0AAU8UX56_9FLAO</name>
<feature type="domain" description="Isochorismatase-like" evidence="2">
    <location>
        <begin position="2"/>
        <end position="57"/>
    </location>
</feature>
<organism evidence="3 4">
    <name type="scientific">Elizabethkingia anophelis</name>
    <dbReference type="NCBI Taxonomy" id="1117645"/>
    <lineage>
        <taxon>Bacteria</taxon>
        <taxon>Pseudomonadati</taxon>
        <taxon>Bacteroidota</taxon>
        <taxon>Flavobacteriia</taxon>
        <taxon>Flavobacteriales</taxon>
        <taxon>Weeksellaceae</taxon>
        <taxon>Elizabethkingia</taxon>
    </lineage>
</organism>
<dbReference type="InterPro" id="IPR050272">
    <property type="entry name" value="Isochorismatase-like_hydrls"/>
</dbReference>
<sequence length="74" mass="8410">MTKHYPNNFRETDLLDCLKSKGINNLVIVGMMTDVCIDSTTRASMDLGFNNSVIRDGYLVSINKIFNGSIFFWL</sequence>
<dbReference type="AlphaFoldDB" id="A0AAU8UX56"/>
<dbReference type="Proteomes" id="UP000190848">
    <property type="component" value="Chromosome"/>
</dbReference>
<keyword evidence="1" id="KW-0378">Hydrolase</keyword>
<dbReference type="InterPro" id="IPR000868">
    <property type="entry name" value="Isochorismatase-like_dom"/>
</dbReference>
<dbReference type="EMBL" id="CP016374">
    <property type="protein sequence ID" value="AQX02219.1"/>
    <property type="molecule type" value="Genomic_DNA"/>
</dbReference>
<evidence type="ECO:0000313" key="3">
    <source>
        <dbReference type="EMBL" id="AQX02219.1"/>
    </source>
</evidence>
<dbReference type="SUPFAM" id="SSF52499">
    <property type="entry name" value="Isochorismatase-like hydrolases"/>
    <property type="match status" value="1"/>
</dbReference>
<dbReference type="PANTHER" id="PTHR43540">
    <property type="entry name" value="PEROXYUREIDOACRYLATE/UREIDOACRYLATE AMIDOHYDROLASE-RELATED"/>
    <property type="match status" value="1"/>
</dbReference>
<reference evidence="3 4" key="1">
    <citation type="submission" date="2016-07" db="EMBL/GenBank/DDBJ databases">
        <title>Revisiting the taxonomy of the Elizabethkingia Genus using Whole-Genome Sequencing, Optical Mapping, and MALDI-TOF, along with proposal of three novel Elizabethkingia species: Elizabethkingia bruuniana sp. nov., Elizabethkingia ursingii sp. nov., and Elizabethkingia occulta sp. nov.</title>
        <authorList>
            <person name="Nicholson A.C."/>
        </authorList>
    </citation>
    <scope>NUCLEOTIDE SEQUENCE [LARGE SCALE GENOMIC DNA]</scope>
    <source>
        <strain evidence="3 4">F3201</strain>
    </source>
</reference>
<evidence type="ECO:0000259" key="2">
    <source>
        <dbReference type="Pfam" id="PF00857"/>
    </source>
</evidence>
<dbReference type="Pfam" id="PF00857">
    <property type="entry name" value="Isochorismatase"/>
    <property type="match status" value="1"/>
</dbReference>
<proteinExistence type="predicted"/>
<evidence type="ECO:0000256" key="1">
    <source>
        <dbReference type="ARBA" id="ARBA00022801"/>
    </source>
</evidence>
<dbReference type="InterPro" id="IPR036380">
    <property type="entry name" value="Isochorismatase-like_sf"/>
</dbReference>
<evidence type="ECO:0000313" key="4">
    <source>
        <dbReference type="Proteomes" id="UP000190848"/>
    </source>
</evidence>
<accession>A0AAU8UX56</accession>